<dbReference type="EMBL" id="GBRH01204036">
    <property type="protein sequence ID" value="JAD93859.1"/>
    <property type="molecule type" value="Transcribed_RNA"/>
</dbReference>
<proteinExistence type="predicted"/>
<protein>
    <submittedName>
        <fullName evidence="1">Protochlorophyllide reductase B</fullName>
    </submittedName>
</protein>
<reference evidence="1" key="2">
    <citation type="journal article" date="2015" name="Data Brief">
        <title>Shoot transcriptome of the giant reed, Arundo donax.</title>
        <authorList>
            <person name="Barrero R.A."/>
            <person name="Guerrero F.D."/>
            <person name="Moolhuijzen P."/>
            <person name="Goolsby J.A."/>
            <person name="Tidwell J."/>
            <person name="Bellgard S.E."/>
            <person name="Bellgard M.I."/>
        </authorList>
    </citation>
    <scope>NUCLEOTIDE SEQUENCE</scope>
    <source>
        <tissue evidence="1">Shoot tissue taken approximately 20 cm above the soil surface</tissue>
    </source>
</reference>
<dbReference type="AlphaFoldDB" id="A0A0A9DZ65"/>
<evidence type="ECO:0000313" key="1">
    <source>
        <dbReference type="EMBL" id="JAD93859.1"/>
    </source>
</evidence>
<sequence>MAAGRCVADDSFQRSIS</sequence>
<reference evidence="1" key="1">
    <citation type="submission" date="2014-09" db="EMBL/GenBank/DDBJ databases">
        <authorList>
            <person name="Magalhaes I.L.F."/>
            <person name="Oliveira U."/>
            <person name="Santos F.R."/>
            <person name="Vidigal T.H.D.A."/>
            <person name="Brescovit A.D."/>
            <person name="Santos A.J."/>
        </authorList>
    </citation>
    <scope>NUCLEOTIDE SEQUENCE</scope>
    <source>
        <tissue evidence="1">Shoot tissue taken approximately 20 cm above the soil surface</tissue>
    </source>
</reference>
<name>A0A0A9DZ65_ARUDO</name>
<accession>A0A0A9DZ65</accession>
<organism evidence="1">
    <name type="scientific">Arundo donax</name>
    <name type="common">Giant reed</name>
    <name type="synonym">Donax arundinaceus</name>
    <dbReference type="NCBI Taxonomy" id="35708"/>
    <lineage>
        <taxon>Eukaryota</taxon>
        <taxon>Viridiplantae</taxon>
        <taxon>Streptophyta</taxon>
        <taxon>Embryophyta</taxon>
        <taxon>Tracheophyta</taxon>
        <taxon>Spermatophyta</taxon>
        <taxon>Magnoliopsida</taxon>
        <taxon>Liliopsida</taxon>
        <taxon>Poales</taxon>
        <taxon>Poaceae</taxon>
        <taxon>PACMAD clade</taxon>
        <taxon>Arundinoideae</taxon>
        <taxon>Arundineae</taxon>
        <taxon>Arundo</taxon>
    </lineage>
</organism>